<dbReference type="Gene3D" id="3.20.20.30">
    <property type="entry name" value="Luciferase-like domain"/>
    <property type="match status" value="1"/>
</dbReference>
<proteinExistence type="predicted"/>
<dbReference type="InterPro" id="IPR011251">
    <property type="entry name" value="Luciferase-like_dom"/>
</dbReference>
<accession>A0A6J4KBB1</accession>
<dbReference type="AlphaFoldDB" id="A0A6J4KBB1"/>
<feature type="domain" description="Luciferase-like" evidence="1">
    <location>
        <begin position="2"/>
        <end position="62"/>
    </location>
</feature>
<evidence type="ECO:0000259" key="1">
    <source>
        <dbReference type="Pfam" id="PF00296"/>
    </source>
</evidence>
<dbReference type="Pfam" id="PF00296">
    <property type="entry name" value="Bac_luciferase"/>
    <property type="match status" value="1"/>
</dbReference>
<reference evidence="2" key="1">
    <citation type="submission" date="2020-02" db="EMBL/GenBank/DDBJ databases">
        <authorList>
            <person name="Meier V. D."/>
        </authorList>
    </citation>
    <scope>NUCLEOTIDE SEQUENCE</scope>
    <source>
        <strain evidence="2">AVDCRST_MAG93</strain>
    </source>
</reference>
<dbReference type="InterPro" id="IPR036661">
    <property type="entry name" value="Luciferase-like_sf"/>
</dbReference>
<name>A0A6J4KBB1_9CHLR</name>
<dbReference type="GO" id="GO:0016705">
    <property type="term" value="F:oxidoreductase activity, acting on paired donors, with incorporation or reduction of molecular oxygen"/>
    <property type="evidence" value="ECO:0007669"/>
    <property type="project" value="InterPro"/>
</dbReference>
<sequence>MVTGVTYRYPALLAKIITTLDVLSGGRAMPGLGGTWLEREHHALGAPYPPTAERLDRLEDTL</sequence>
<gene>
    <name evidence="2" type="ORF">AVDCRST_MAG93-4620</name>
</gene>
<evidence type="ECO:0000313" key="2">
    <source>
        <dbReference type="EMBL" id="CAA9301321.1"/>
    </source>
</evidence>
<protein>
    <recommendedName>
        <fullName evidence="1">Luciferase-like domain-containing protein</fullName>
    </recommendedName>
</protein>
<dbReference type="EMBL" id="CADCTR010001562">
    <property type="protein sequence ID" value="CAA9301321.1"/>
    <property type="molecule type" value="Genomic_DNA"/>
</dbReference>
<dbReference type="SUPFAM" id="SSF51679">
    <property type="entry name" value="Bacterial luciferase-like"/>
    <property type="match status" value="1"/>
</dbReference>
<organism evidence="2">
    <name type="scientific">uncultured Chloroflexia bacterium</name>
    <dbReference type="NCBI Taxonomy" id="1672391"/>
    <lineage>
        <taxon>Bacteria</taxon>
        <taxon>Bacillati</taxon>
        <taxon>Chloroflexota</taxon>
        <taxon>Chloroflexia</taxon>
        <taxon>environmental samples</taxon>
    </lineage>
</organism>